<dbReference type="Proteomes" id="UP000827717">
    <property type="component" value="Segment"/>
</dbReference>
<protein>
    <recommendedName>
        <fullName evidence="3">GIY-YIG domain-containing protein</fullName>
    </recommendedName>
</protein>
<keyword evidence="2" id="KW-1185">Reference proteome</keyword>
<name>A0AAE8XQB4_9CAUD</name>
<evidence type="ECO:0008006" key="3">
    <source>
        <dbReference type="Google" id="ProtNLM"/>
    </source>
</evidence>
<organism evidence="1 2">
    <name type="scientific">Erwinia phage pEa_SNUABM_22</name>
    <dbReference type="NCBI Taxonomy" id="2869549"/>
    <lineage>
        <taxon>Viruses</taxon>
        <taxon>Duplodnaviria</taxon>
        <taxon>Heunggongvirae</taxon>
        <taxon>Uroviricota</taxon>
        <taxon>Caudoviricetes</taxon>
        <taxon>Alexandravirus</taxon>
        <taxon>Alexandravirus SNUABM22</taxon>
    </lineage>
</organism>
<evidence type="ECO:0000313" key="1">
    <source>
        <dbReference type="EMBL" id="UAW96630.1"/>
    </source>
</evidence>
<gene>
    <name evidence="1" type="ORF">pEaSNUABM22_00143</name>
</gene>
<dbReference type="EMBL" id="MZ443785">
    <property type="protein sequence ID" value="UAW96630.1"/>
    <property type="molecule type" value="Genomic_DNA"/>
</dbReference>
<evidence type="ECO:0000313" key="2">
    <source>
        <dbReference type="Proteomes" id="UP000827717"/>
    </source>
</evidence>
<reference evidence="1 2" key="1">
    <citation type="submission" date="2021-06" db="EMBL/GenBank/DDBJ databases">
        <title>Complete genome sequence of Erwinia phage pEa_SNUABM_22.</title>
        <authorList>
            <person name="Kim S.G."/>
            <person name="Park S.C."/>
        </authorList>
    </citation>
    <scope>NUCLEOTIDE SEQUENCE [LARGE SCALE GENOMIC DNA]</scope>
    <source>
        <strain evidence="2">pEa_SNUABM_22</strain>
    </source>
</reference>
<proteinExistence type="predicted"/>
<dbReference type="Pfam" id="PF22945">
    <property type="entry name" value="LEM-3_GIY-YIG"/>
    <property type="match status" value="1"/>
</dbReference>
<sequence length="282" mass="32771">MKRHYVYVLMDPRRPGSFRYGRNTFSHEPFYVGKGVGDRVNVHWAKFLKNQAQTRDNTPKLARFRHLLDEGYEPIAQIKYRYDTQEEAYDKEFELIAKIKRIRYGGPLLNLSAGGKGALDAPREKYTDKRKREMSAALLAKYATEDGRLAIEKMKATKKVRFEETRKRCKRDKKFAEHRSRVYSEAGKAAWQTIKSDPLYLAEFKGKIAAKANARHANATPKQRAIWAAQKRLGHLIKQVPERKRVKVKEQIYSALSSTRLRTKDKIYAMMDEMLHPHLAAA</sequence>
<dbReference type="CDD" id="cd10440">
    <property type="entry name" value="GIY-YIG_COG3680"/>
    <property type="match status" value="1"/>
</dbReference>
<accession>A0AAE8XQB4</accession>